<protein>
    <submittedName>
        <fullName evidence="1">(northern house mosquito) hypothetical protein</fullName>
    </submittedName>
</protein>
<reference evidence="1" key="1">
    <citation type="submission" date="2021-05" db="EMBL/GenBank/DDBJ databases">
        <authorList>
            <person name="Alioto T."/>
            <person name="Alioto T."/>
            <person name="Gomez Garrido J."/>
        </authorList>
    </citation>
    <scope>NUCLEOTIDE SEQUENCE</scope>
</reference>
<evidence type="ECO:0000313" key="1">
    <source>
        <dbReference type="EMBL" id="CAG6497617.1"/>
    </source>
</evidence>
<dbReference type="EMBL" id="HBUE01133418">
    <property type="protein sequence ID" value="CAG6497617.1"/>
    <property type="molecule type" value="Transcribed_RNA"/>
</dbReference>
<organism evidence="1">
    <name type="scientific">Culex pipiens</name>
    <name type="common">House mosquito</name>
    <dbReference type="NCBI Taxonomy" id="7175"/>
    <lineage>
        <taxon>Eukaryota</taxon>
        <taxon>Metazoa</taxon>
        <taxon>Ecdysozoa</taxon>
        <taxon>Arthropoda</taxon>
        <taxon>Hexapoda</taxon>
        <taxon>Insecta</taxon>
        <taxon>Pterygota</taxon>
        <taxon>Neoptera</taxon>
        <taxon>Endopterygota</taxon>
        <taxon>Diptera</taxon>
        <taxon>Nematocera</taxon>
        <taxon>Culicoidea</taxon>
        <taxon>Culicidae</taxon>
        <taxon>Culicinae</taxon>
        <taxon>Culicini</taxon>
        <taxon>Culex</taxon>
        <taxon>Culex</taxon>
    </lineage>
</organism>
<name>A0A8D8CUD9_CULPI</name>
<accession>A0A8D8CUD9</accession>
<proteinExistence type="predicted"/>
<dbReference type="AlphaFoldDB" id="A0A8D8CUD9"/>
<sequence>MPDLNISWLDQRLLNGNHPTNPECAVCTGSADCSELESVLVTTMIEGVYHPGILVRIPFKSKSRNSRSASHKPGKWPWNRFYEKAHFLFVGLVARFTLRPETATRPDRTETVERFCLMADSGRRIRVPTGGIFNCEHHRSVLMFIEVYLL</sequence>